<dbReference type="GeneID" id="75917305"/>
<feature type="transmembrane region" description="Helical" evidence="9">
    <location>
        <begin position="84"/>
        <end position="104"/>
    </location>
</feature>
<feature type="transmembrane region" description="Helical" evidence="9">
    <location>
        <begin position="349"/>
        <end position="367"/>
    </location>
</feature>
<feature type="signal peptide" evidence="10">
    <location>
        <begin position="1"/>
        <end position="27"/>
    </location>
</feature>
<dbReference type="PANTHER" id="PTHR13121">
    <property type="entry name" value="GPI TRANSAMIDASE COMPONENT PIG-U"/>
    <property type="match status" value="1"/>
</dbReference>
<evidence type="ECO:0000256" key="6">
    <source>
        <dbReference type="ARBA" id="ARBA00022824"/>
    </source>
</evidence>
<evidence type="ECO:0000256" key="4">
    <source>
        <dbReference type="ARBA" id="ARBA00022502"/>
    </source>
</evidence>
<dbReference type="EMBL" id="MU620965">
    <property type="protein sequence ID" value="KAI8575963.1"/>
    <property type="molecule type" value="Genomic_DNA"/>
</dbReference>
<organism evidence="11 12">
    <name type="scientific">Umbelopsis ramanniana AG</name>
    <dbReference type="NCBI Taxonomy" id="1314678"/>
    <lineage>
        <taxon>Eukaryota</taxon>
        <taxon>Fungi</taxon>
        <taxon>Fungi incertae sedis</taxon>
        <taxon>Mucoromycota</taxon>
        <taxon>Mucoromycotina</taxon>
        <taxon>Umbelopsidomycetes</taxon>
        <taxon>Umbelopsidales</taxon>
        <taxon>Umbelopsidaceae</taxon>
        <taxon>Umbelopsis</taxon>
    </lineage>
</organism>
<dbReference type="Proteomes" id="UP001206595">
    <property type="component" value="Unassembled WGS sequence"/>
</dbReference>
<evidence type="ECO:0000313" key="12">
    <source>
        <dbReference type="Proteomes" id="UP001206595"/>
    </source>
</evidence>
<evidence type="ECO:0000256" key="9">
    <source>
        <dbReference type="SAM" id="Phobius"/>
    </source>
</evidence>
<reference evidence="11" key="1">
    <citation type="submission" date="2021-06" db="EMBL/GenBank/DDBJ databases">
        <authorList>
            <consortium name="DOE Joint Genome Institute"/>
            <person name="Mondo S.J."/>
            <person name="Amses K.R."/>
            <person name="Simmons D.R."/>
            <person name="Longcore J.E."/>
            <person name="Seto K."/>
            <person name="Alves G.H."/>
            <person name="Bonds A.E."/>
            <person name="Quandt C.A."/>
            <person name="Davis W.J."/>
            <person name="Chang Y."/>
            <person name="Letcher P.M."/>
            <person name="Powell M.J."/>
            <person name="Kuo A."/>
            <person name="Labutti K."/>
            <person name="Pangilinan J."/>
            <person name="Andreopoulos W."/>
            <person name="Tritt A."/>
            <person name="Riley R."/>
            <person name="Hundley H."/>
            <person name="Johnson J."/>
            <person name="Lipzen A."/>
            <person name="Barry K."/>
            <person name="Berbee M.L."/>
            <person name="Buchler N.E."/>
            <person name="Grigoriev I.V."/>
            <person name="Spatafora J.W."/>
            <person name="Stajich J.E."/>
            <person name="James T.Y."/>
        </authorList>
    </citation>
    <scope>NUCLEOTIDE SEQUENCE</scope>
    <source>
        <strain evidence="11">AG</strain>
    </source>
</reference>
<keyword evidence="10" id="KW-0732">Signal</keyword>
<feature type="transmembrane region" description="Helical" evidence="9">
    <location>
        <begin position="301"/>
        <end position="329"/>
    </location>
</feature>
<dbReference type="AlphaFoldDB" id="A0AAD5E2G6"/>
<feature type="transmembrane region" description="Helical" evidence="9">
    <location>
        <begin position="219"/>
        <end position="236"/>
    </location>
</feature>
<feature type="transmembrane region" description="Helical" evidence="9">
    <location>
        <begin position="273"/>
        <end position="294"/>
    </location>
</feature>
<accession>A0AAD5E2G6</accession>
<evidence type="ECO:0008006" key="13">
    <source>
        <dbReference type="Google" id="ProtNLM"/>
    </source>
</evidence>
<evidence type="ECO:0000256" key="7">
    <source>
        <dbReference type="ARBA" id="ARBA00022989"/>
    </source>
</evidence>
<dbReference type="GO" id="GO:0042765">
    <property type="term" value="C:GPI-anchor transamidase complex"/>
    <property type="evidence" value="ECO:0007669"/>
    <property type="project" value="InterPro"/>
</dbReference>
<keyword evidence="7 9" id="KW-1133">Transmembrane helix</keyword>
<feature type="transmembrane region" description="Helical" evidence="9">
    <location>
        <begin position="243"/>
        <end position="267"/>
    </location>
</feature>
<comment type="caution">
    <text evidence="11">The sequence shown here is derived from an EMBL/GenBank/DDBJ whole genome shotgun (WGS) entry which is preliminary data.</text>
</comment>
<gene>
    <name evidence="11" type="ORF">K450DRAFT_259183</name>
</gene>
<sequence>MMTRKAILIPPLAFILRIVLFNIPTIADTLATRVEVVTPITSFKRLTEGLYLYENSVPPYDNGIFHQAPFLLVLFSALTSLSPLAIPIVYAGVDTFIGYALVVITQMKQKNYANAPKLEVEKEMAPIDPWTVAALYLFNPLTILSCVSKSTLIFTNLSVVLSVALALKGDAIYSMFWVAIASYLSFYPAMLMPALVLIISKWTPSNNSTLVKQARASTFYFVAWLALFLISSRILVGSWDYLYSTYGTILCLTDLTPNVGMFWYFFIEMFDQFRNFFLVVFQLHAFIFVAPLCIKIREHPVFVIIVLSGMMSILKSYPSVGDAALFLGLLPVHDELFKYARYGFLVTNLYLYSAALAPIFWHLWIYAGSGNANFFYAITLVYNLGQVLLLIDLVYAVLRRSYDIANPHTIGKEVVHK</sequence>
<comment type="subcellular location">
    <subcellularLocation>
        <location evidence="1">Endoplasmic reticulum membrane</location>
        <topology evidence="1">Multi-pass membrane protein</topology>
    </subcellularLocation>
</comment>
<evidence type="ECO:0000256" key="3">
    <source>
        <dbReference type="ARBA" id="ARBA00010026"/>
    </source>
</evidence>
<protein>
    <recommendedName>
        <fullName evidence="13">GPI transamidase subunit PIG-U</fullName>
    </recommendedName>
</protein>
<keyword evidence="4" id="KW-0337">GPI-anchor biosynthesis</keyword>
<keyword evidence="12" id="KW-1185">Reference proteome</keyword>
<name>A0AAD5E2G6_UMBRA</name>
<evidence type="ECO:0000256" key="8">
    <source>
        <dbReference type="ARBA" id="ARBA00023136"/>
    </source>
</evidence>
<dbReference type="GO" id="GO:0016255">
    <property type="term" value="P:attachment of GPI anchor to protein"/>
    <property type="evidence" value="ECO:0007669"/>
    <property type="project" value="InterPro"/>
</dbReference>
<feature type="transmembrane region" description="Helical" evidence="9">
    <location>
        <begin position="174"/>
        <end position="199"/>
    </location>
</feature>
<dbReference type="Pfam" id="PF06728">
    <property type="entry name" value="PIG-U"/>
    <property type="match status" value="1"/>
</dbReference>
<keyword evidence="5 9" id="KW-0812">Transmembrane</keyword>
<evidence type="ECO:0000256" key="10">
    <source>
        <dbReference type="SAM" id="SignalP"/>
    </source>
</evidence>
<evidence type="ECO:0000256" key="1">
    <source>
        <dbReference type="ARBA" id="ARBA00004477"/>
    </source>
</evidence>
<evidence type="ECO:0000256" key="2">
    <source>
        <dbReference type="ARBA" id="ARBA00004687"/>
    </source>
</evidence>
<dbReference type="GO" id="GO:0006506">
    <property type="term" value="P:GPI anchor biosynthetic process"/>
    <property type="evidence" value="ECO:0007669"/>
    <property type="project" value="UniProtKB-KW"/>
</dbReference>
<evidence type="ECO:0000256" key="5">
    <source>
        <dbReference type="ARBA" id="ARBA00022692"/>
    </source>
</evidence>
<keyword evidence="6" id="KW-0256">Endoplasmic reticulum</keyword>
<comment type="pathway">
    <text evidence="2">Glycolipid biosynthesis; glycosylphosphatidylinositol-anchor biosynthesis.</text>
</comment>
<evidence type="ECO:0000313" key="11">
    <source>
        <dbReference type="EMBL" id="KAI8575963.1"/>
    </source>
</evidence>
<feature type="chain" id="PRO_5042059722" description="GPI transamidase subunit PIG-U" evidence="10">
    <location>
        <begin position="28"/>
        <end position="417"/>
    </location>
</feature>
<dbReference type="RefSeq" id="XP_051440967.1">
    <property type="nucleotide sequence ID" value="XM_051591962.1"/>
</dbReference>
<reference evidence="11" key="2">
    <citation type="journal article" date="2022" name="Proc. Natl. Acad. Sci. U.S.A.">
        <title>Diploid-dominant life cycles characterize the early evolution of Fungi.</title>
        <authorList>
            <person name="Amses K.R."/>
            <person name="Simmons D.R."/>
            <person name="Longcore J.E."/>
            <person name="Mondo S.J."/>
            <person name="Seto K."/>
            <person name="Jeronimo G.H."/>
            <person name="Bonds A.E."/>
            <person name="Quandt C.A."/>
            <person name="Davis W.J."/>
            <person name="Chang Y."/>
            <person name="Federici B.A."/>
            <person name="Kuo A."/>
            <person name="LaButti K."/>
            <person name="Pangilinan J."/>
            <person name="Andreopoulos W."/>
            <person name="Tritt A."/>
            <person name="Riley R."/>
            <person name="Hundley H."/>
            <person name="Johnson J."/>
            <person name="Lipzen A."/>
            <person name="Barry K."/>
            <person name="Lang B.F."/>
            <person name="Cuomo C.A."/>
            <person name="Buchler N.E."/>
            <person name="Grigoriev I.V."/>
            <person name="Spatafora J.W."/>
            <person name="Stajich J.E."/>
            <person name="James T.Y."/>
        </authorList>
    </citation>
    <scope>NUCLEOTIDE SEQUENCE</scope>
    <source>
        <strain evidence="11">AG</strain>
    </source>
</reference>
<keyword evidence="8 9" id="KW-0472">Membrane</keyword>
<proteinExistence type="inferred from homology"/>
<feature type="transmembrane region" description="Helical" evidence="9">
    <location>
        <begin position="374"/>
        <end position="398"/>
    </location>
</feature>
<dbReference type="InterPro" id="IPR009600">
    <property type="entry name" value="PIG-U"/>
</dbReference>
<dbReference type="PANTHER" id="PTHR13121:SF0">
    <property type="entry name" value="PHOSPHATIDYLINOSITOL GLYCAN ANCHOR BIOSYNTHESIS CLASS U PROTEIN"/>
    <property type="match status" value="1"/>
</dbReference>
<feature type="transmembrane region" description="Helical" evidence="9">
    <location>
        <begin position="150"/>
        <end position="167"/>
    </location>
</feature>
<comment type="similarity">
    <text evidence="3">Belongs to the PIGU family.</text>
</comment>